<reference evidence="5" key="1">
    <citation type="journal article" date="2020" name="Fungal Divers.">
        <title>Resolving the Mortierellaceae phylogeny through synthesis of multi-gene phylogenetics and phylogenomics.</title>
        <authorList>
            <person name="Vandepol N."/>
            <person name="Liber J."/>
            <person name="Desiro A."/>
            <person name="Na H."/>
            <person name="Kennedy M."/>
            <person name="Barry K."/>
            <person name="Grigoriev I.V."/>
            <person name="Miller A.N."/>
            <person name="O'Donnell K."/>
            <person name="Stajich J.E."/>
            <person name="Bonito G."/>
        </authorList>
    </citation>
    <scope>NUCLEOTIDE SEQUENCE</scope>
    <source>
        <strain evidence="5">NRRL 6426</strain>
    </source>
</reference>
<evidence type="ECO:0000313" key="6">
    <source>
        <dbReference type="Proteomes" id="UP000748756"/>
    </source>
</evidence>
<feature type="compositionally biased region" description="Low complexity" evidence="2">
    <location>
        <begin position="1352"/>
        <end position="1365"/>
    </location>
</feature>
<name>A0A9P5VB46_9FUNG</name>
<keyword evidence="6" id="KW-1185">Reference proteome</keyword>
<feature type="chain" id="PRO_5040195649" description="Ndc10 domain-containing protein" evidence="3">
    <location>
        <begin position="20"/>
        <end position="1573"/>
    </location>
</feature>
<feature type="region of interest" description="Disordered" evidence="2">
    <location>
        <begin position="152"/>
        <end position="186"/>
    </location>
</feature>
<dbReference type="EMBL" id="JAAAUQ010000387">
    <property type="protein sequence ID" value="KAF9150732.1"/>
    <property type="molecule type" value="Genomic_DNA"/>
</dbReference>
<dbReference type="GO" id="GO:0003677">
    <property type="term" value="F:DNA binding"/>
    <property type="evidence" value="ECO:0007669"/>
    <property type="project" value="InterPro"/>
</dbReference>
<dbReference type="Gene3D" id="1.10.443.20">
    <property type="entry name" value="Centromere DNA-binding protein complex CBF3 subunit, domain 2"/>
    <property type="match status" value="2"/>
</dbReference>
<feature type="region of interest" description="Disordered" evidence="2">
    <location>
        <begin position="502"/>
        <end position="678"/>
    </location>
</feature>
<feature type="compositionally biased region" description="Basic and acidic residues" evidence="2">
    <location>
        <begin position="1187"/>
        <end position="1196"/>
    </location>
</feature>
<evidence type="ECO:0000259" key="4">
    <source>
        <dbReference type="Pfam" id="PF16787"/>
    </source>
</evidence>
<feature type="compositionally biased region" description="Low complexity" evidence="2">
    <location>
        <begin position="1381"/>
        <end position="1391"/>
    </location>
</feature>
<feature type="coiled-coil region" evidence="1">
    <location>
        <begin position="437"/>
        <end position="468"/>
    </location>
</feature>
<dbReference type="Pfam" id="PF16787">
    <property type="entry name" value="NDC10_II"/>
    <property type="match status" value="1"/>
</dbReference>
<feature type="domain" description="Ndc10" evidence="4">
    <location>
        <begin position="898"/>
        <end position="1124"/>
    </location>
</feature>
<feature type="compositionally biased region" description="Polar residues" evidence="2">
    <location>
        <begin position="1148"/>
        <end position="1157"/>
    </location>
</feature>
<dbReference type="Proteomes" id="UP000748756">
    <property type="component" value="Unassembled WGS sequence"/>
</dbReference>
<feature type="compositionally biased region" description="Basic and acidic residues" evidence="2">
    <location>
        <begin position="502"/>
        <end position="600"/>
    </location>
</feature>
<feature type="compositionally biased region" description="Low complexity" evidence="2">
    <location>
        <begin position="1493"/>
        <end position="1508"/>
    </location>
</feature>
<feature type="compositionally biased region" description="Low complexity" evidence="2">
    <location>
        <begin position="627"/>
        <end position="661"/>
    </location>
</feature>
<keyword evidence="3" id="KW-0732">Signal</keyword>
<sequence length="1573" mass="171053">MKVLLKLSLAALLVSSTFGLTLQEFVRDPQVQTLAPHLLQEIDAKGTDSFTVTQDSSLIPDMHLPVLTDIVQFVSLNIFHAGDADWSRLEAAKLQAIEKHGAESLTAASDLKDIDTRRAALIVNTIYDTVIGLPAPSKETYAAKVEAVKKDKVEAESKAEEEKKNKAEADKKEAEAKEQAEAEKKASTAPSSLWEYLGVGLIKSSETVKMAKGIVSPRAVCETTDTAYLKGVEDVVYYSSLTHGLAGGALISAPADSPVHSLDLKTIVGAVGKLAIEIQMAQSVARLAELNPTDLPVRALTYLALTSESSTSSSAQNARDIHNLIDRGLTKEIPESLLRSLINQAALGLITKGAGEAGESPSVFESIPGVRNLFAFSSDVLSANNLGDVLKYVFCPDSNQATEPPKAEVVVEDIKGGAENVAEKASEGAQKVLKVPQEAAKKASENVKEEAEAVQDKAAAAAEDASKKIKSTKDEASAKAAEAAAKIQDKVADGTKKVNEAGEKLARDAKDKAAAAKKAAEDASETVQKKAEGAQKKAQEVTEEGKKKAQEVTEEGKKKAQEVTEKGKKKAGDVKQKVADEAKNAADKAAAKTEEIKEELLNQGFRSAVPEPQEEDEPFRGSRQQKQKQQQQQQQGEESASSLSPSSSTSSSMAARKATTTDGKATEPSAASRQSSAAVNQLLAAVAQGQGSSANGTLSSTSELSSPEERFIADMNDLTEIRKSSHQTYTPTMRRWKDFCERHKEEYGGPDGRAVYLVDSEDKVGKFLEEEVLIRTKSKRQKSMPGSSGEGSPLFVEVAVGPDAVKMARSSLGRIHRLQMGRKEVGELAPSDMKIFHTKIELCQKALDEREDAQPGSTRGRDYYSLDNMVTVLNLLWDGPDPRKEGHNFMEMFCISATHNMLLQDEELHRINFSDCFAVVPTQNRHPEAQQRVALTFKLMNNDPTSDANQNLCVSALRHYDVSRCAFSAFAFYMFQIWQGATERDPRSDRTLSAIFRDLGKDEWPLFKLLPSTGDPTVSSLPTTVWAMIKKNFKSLGVNYPRKTDGGRHVGTAEASKLKIPQDDIDDKGRWSVERGTYGDCQIPELLTSIPDGMAGFLDKPYSLARNKVSPPIPLQMLIFPWIEFAFGVDNAWWKQECLNEMNEVIKDSSTATPSTKASRKDSKAGPNGAKAASGRRREKVGASKGKQVERDNRADEDNDDEDSGRDEASDVEEAEADFEAESDAESALSAQSTPISTAQGQEARGSGDEDGTTAADGLSPPTAFSEANRAKAGFLRLLVRCRRIVLQDAAYRLHRNQPNKILDHDIFRCTMFKSFQQEIGAAADKDAALSRKHPRQKSPSTTSAPIRPISAAGAQPPLQKQQQDQHADVIGLESPPTTGHHQQQQQQHRQPAPGALYRFGGEKPFTQPASTSDHHHHHPHGHAHPPSTFASLEQQMLQLQHMVQAWGQHQETQMQQMFAQHMKIHEMQQQMITTMMAALRTQQSTQLQFQWPPAGSSTSASSPHPTGYQQPNGVSPHATEPAGATATAAAAVPEKSSWRPPSSSAVRPAVVPATSKSKSFKEPTTFISYRRK</sequence>
<feature type="compositionally biased region" description="Low complexity" evidence="2">
    <location>
        <begin position="1519"/>
        <end position="1532"/>
    </location>
</feature>
<comment type="caution">
    <text evidence="5">The sequence shown here is derived from an EMBL/GenBank/DDBJ whole genome shotgun (WGS) entry which is preliminary data.</text>
</comment>
<organism evidence="5 6">
    <name type="scientific">Linnemannia schmuckeri</name>
    <dbReference type="NCBI Taxonomy" id="64567"/>
    <lineage>
        <taxon>Eukaryota</taxon>
        <taxon>Fungi</taxon>
        <taxon>Fungi incertae sedis</taxon>
        <taxon>Mucoromycota</taxon>
        <taxon>Mortierellomycotina</taxon>
        <taxon>Mortierellomycetes</taxon>
        <taxon>Mortierellales</taxon>
        <taxon>Mortierellaceae</taxon>
        <taxon>Linnemannia</taxon>
    </lineage>
</organism>
<feature type="region of interest" description="Disordered" evidence="2">
    <location>
        <begin position="1325"/>
        <end position="1428"/>
    </location>
</feature>
<protein>
    <recommendedName>
        <fullName evidence="4">Ndc10 domain-containing protein</fullName>
    </recommendedName>
</protein>
<feature type="compositionally biased region" description="Basic residues" evidence="2">
    <location>
        <begin position="1415"/>
        <end position="1424"/>
    </location>
</feature>
<evidence type="ECO:0000256" key="2">
    <source>
        <dbReference type="SAM" id="MobiDB-lite"/>
    </source>
</evidence>
<feature type="compositionally biased region" description="Polar residues" evidence="2">
    <location>
        <begin position="1232"/>
        <end position="1241"/>
    </location>
</feature>
<feature type="compositionally biased region" description="Acidic residues" evidence="2">
    <location>
        <begin position="1197"/>
        <end position="1225"/>
    </location>
</feature>
<dbReference type="OrthoDB" id="2409254at2759"/>
<feature type="signal peptide" evidence="3">
    <location>
        <begin position="1"/>
        <end position="19"/>
    </location>
</feature>
<gene>
    <name evidence="5" type="ORF">BG015_007439</name>
</gene>
<proteinExistence type="predicted"/>
<dbReference type="PANTHER" id="PTHR12460">
    <property type="entry name" value="CYCLIN-DEPENDENT KINASE INHIBITOR-RELATED PROTEIN"/>
    <property type="match status" value="1"/>
</dbReference>
<evidence type="ECO:0000256" key="1">
    <source>
        <dbReference type="SAM" id="Coils"/>
    </source>
</evidence>
<dbReference type="InterPro" id="IPR031872">
    <property type="entry name" value="NDC10_II"/>
</dbReference>
<accession>A0A9P5VB46</accession>
<feature type="region of interest" description="Disordered" evidence="2">
    <location>
        <begin position="1485"/>
        <end position="1573"/>
    </location>
</feature>
<evidence type="ECO:0000256" key="3">
    <source>
        <dbReference type="SAM" id="SignalP"/>
    </source>
</evidence>
<dbReference type="InterPro" id="IPR038279">
    <property type="entry name" value="Ndc10_dom2_sf"/>
</dbReference>
<evidence type="ECO:0000313" key="5">
    <source>
        <dbReference type="EMBL" id="KAF9150732.1"/>
    </source>
</evidence>
<keyword evidence="1" id="KW-0175">Coiled coil</keyword>
<feature type="region of interest" description="Disordered" evidence="2">
    <location>
        <begin position="1148"/>
        <end position="1265"/>
    </location>
</feature>